<accession>A0ABS2PK00</accession>
<evidence type="ECO:0008006" key="3">
    <source>
        <dbReference type="Google" id="ProtNLM"/>
    </source>
</evidence>
<dbReference type="Pfam" id="PF11311">
    <property type="entry name" value="DUF3114"/>
    <property type="match status" value="1"/>
</dbReference>
<gene>
    <name evidence="1" type="ORF">JOC31_000482</name>
</gene>
<dbReference type="InterPro" id="IPR021462">
    <property type="entry name" value="DUF3114"/>
</dbReference>
<evidence type="ECO:0000313" key="2">
    <source>
        <dbReference type="Proteomes" id="UP000809081"/>
    </source>
</evidence>
<dbReference type="Proteomes" id="UP000809081">
    <property type="component" value="Unassembled WGS sequence"/>
</dbReference>
<protein>
    <recommendedName>
        <fullName evidence="3">DUF3114 domain-containing protein</fullName>
    </recommendedName>
</protein>
<comment type="caution">
    <text evidence="1">The sequence shown here is derived from an EMBL/GenBank/DDBJ whole genome shotgun (WGS) entry which is preliminary data.</text>
</comment>
<reference evidence="1 2" key="1">
    <citation type="submission" date="2021-01" db="EMBL/GenBank/DDBJ databases">
        <title>Genomic Encyclopedia of Type Strains, Phase IV (KMG-IV): sequencing the most valuable type-strain genomes for metagenomic binning, comparative biology and taxonomic classification.</title>
        <authorList>
            <person name="Goeker M."/>
        </authorList>
    </citation>
    <scope>NUCLEOTIDE SEQUENCE [LARGE SCALE GENOMIC DNA]</scope>
    <source>
        <strain evidence="1 2">DSM 27513</strain>
    </source>
</reference>
<name>A0ABS2PK00_9STRE</name>
<sequence length="254" mass="29417">MDFMNLIGMPEEVTGESRQTAQLLAAFDDYLAPHDPFWRELADVVNLAFPVQTSSQEGLLERQVHQLRYVISAQQADYVRRHYRKDGMTDGQALASYLAQHRFWTWDLGAFHNKRRRSDGSFPDQLERVNIKIILHYHSEFILSSQGELLSLLEPGSNSQAGRINTASFNYGRWYRHQDLDVHPVGPHDPLCRRRATKGYASAKAGFFHWRLENSLYNKRGLYAVGGQSLAQAIKSERKRFRRLVKQQKNCHNE</sequence>
<proteinExistence type="predicted"/>
<dbReference type="EMBL" id="JAFBEI010000007">
    <property type="protein sequence ID" value="MBM7635681.1"/>
    <property type="molecule type" value="Genomic_DNA"/>
</dbReference>
<evidence type="ECO:0000313" key="1">
    <source>
        <dbReference type="EMBL" id="MBM7635681.1"/>
    </source>
</evidence>
<keyword evidence="2" id="KW-1185">Reference proteome</keyword>
<organism evidence="1 2">
    <name type="scientific">Streptococcus saliviloxodontae</name>
    <dbReference type="NCBI Taxonomy" id="1349416"/>
    <lineage>
        <taxon>Bacteria</taxon>
        <taxon>Bacillati</taxon>
        <taxon>Bacillota</taxon>
        <taxon>Bacilli</taxon>
        <taxon>Lactobacillales</taxon>
        <taxon>Streptococcaceae</taxon>
        <taxon>Streptococcus</taxon>
    </lineage>
</organism>